<gene>
    <name evidence="2" type="ORF">EWM63_24200</name>
</gene>
<name>A0A4P6L2T4_9BURK</name>
<evidence type="ECO:0000313" key="2">
    <source>
        <dbReference type="EMBL" id="QBE65701.1"/>
    </source>
</evidence>
<feature type="transmembrane region" description="Helical" evidence="1">
    <location>
        <begin position="420"/>
        <end position="439"/>
    </location>
</feature>
<keyword evidence="3" id="KW-1185">Reference proteome</keyword>
<feature type="transmembrane region" description="Helical" evidence="1">
    <location>
        <begin position="285"/>
        <end position="305"/>
    </location>
</feature>
<dbReference type="AlphaFoldDB" id="A0A4P6L2T4"/>
<feature type="transmembrane region" description="Helical" evidence="1">
    <location>
        <begin position="364"/>
        <end position="382"/>
    </location>
</feature>
<protein>
    <submittedName>
        <fullName evidence="2">Uncharacterized protein</fullName>
    </submittedName>
</protein>
<sequence length="458" mass="48385">MNAWRQLLLQVVLRYRAQGSLWITWSLLGASVLPLVAVLAGWAPRVVGATAAGAALSIAVVMWWAMYLQTAMRMNTPAAACLVPGMRRHLLALTAVLWLAASLAPALLFGIATGYPGYMLLACAAALQYIALCCRYPWLGFLSSFAWLATRLPWPSAGTVETVLSVNEAAITVTGLLALAAPGFLVLRLLFPRGGDAHFRIAACLACVTGKRKAGQPGGVVGGLFRVLDSFYHARLRSPGRPATRLLDALGGRAHWSRPVVIIAVLTAGTLAWRVLAGGGSMRPFIPLLLVAMLLTVMSHVDGLLGALRKTQGEQGVLRLAPAAPPTRDLNRQLALALLRRFGVVCAFYIACSGAVVLSTDASWPAWLCCTVVALAFTPLLLRDHARRPGWKWAQFAAGLLMLLMAPLSGMAEYGAIPPALVVAGSAALLAGTAIALVLRWRGALAAAPAFPAGRLAD</sequence>
<keyword evidence="1" id="KW-1133">Transmembrane helix</keyword>
<organism evidence="2 3">
    <name type="scientific">Pseudoduganella lutea</name>
    <dbReference type="NCBI Taxonomy" id="321985"/>
    <lineage>
        <taxon>Bacteria</taxon>
        <taxon>Pseudomonadati</taxon>
        <taxon>Pseudomonadota</taxon>
        <taxon>Betaproteobacteria</taxon>
        <taxon>Burkholderiales</taxon>
        <taxon>Oxalobacteraceae</taxon>
        <taxon>Telluria group</taxon>
        <taxon>Pseudoduganella</taxon>
    </lineage>
</organism>
<evidence type="ECO:0000256" key="1">
    <source>
        <dbReference type="SAM" id="Phobius"/>
    </source>
</evidence>
<dbReference type="RefSeq" id="WP_130188810.1">
    <property type="nucleotide sequence ID" value="NZ_CP035913.1"/>
</dbReference>
<evidence type="ECO:0000313" key="3">
    <source>
        <dbReference type="Proteomes" id="UP000290637"/>
    </source>
</evidence>
<feature type="transmembrane region" description="Helical" evidence="1">
    <location>
        <begin position="49"/>
        <end position="68"/>
    </location>
</feature>
<feature type="transmembrane region" description="Helical" evidence="1">
    <location>
        <begin position="394"/>
        <end position="414"/>
    </location>
</feature>
<dbReference type="OrthoDB" id="8750340at2"/>
<reference evidence="2 3" key="1">
    <citation type="submission" date="2019-02" db="EMBL/GenBank/DDBJ databases">
        <title>Draft Genome Sequences of Six Type Strains of the Genus Massilia.</title>
        <authorList>
            <person name="Miess H."/>
            <person name="Frediansyhah A."/>
            <person name="Gross H."/>
        </authorList>
    </citation>
    <scope>NUCLEOTIDE SEQUENCE [LARGE SCALE GENOMIC DNA]</scope>
    <source>
        <strain evidence="2 3">DSM 17473</strain>
    </source>
</reference>
<keyword evidence="1" id="KW-0472">Membrane</keyword>
<proteinExistence type="predicted"/>
<feature type="transmembrane region" description="Helical" evidence="1">
    <location>
        <begin position="260"/>
        <end position="279"/>
    </location>
</feature>
<feature type="transmembrane region" description="Helical" evidence="1">
    <location>
        <begin position="89"/>
        <end position="109"/>
    </location>
</feature>
<dbReference type="KEGG" id="plue:EWM63_24200"/>
<feature type="transmembrane region" description="Helical" evidence="1">
    <location>
        <begin position="338"/>
        <end position="358"/>
    </location>
</feature>
<accession>A0A4P6L2T4</accession>
<dbReference type="EMBL" id="CP035913">
    <property type="protein sequence ID" value="QBE65701.1"/>
    <property type="molecule type" value="Genomic_DNA"/>
</dbReference>
<feature type="transmembrane region" description="Helical" evidence="1">
    <location>
        <begin position="139"/>
        <end position="157"/>
    </location>
</feature>
<feature type="transmembrane region" description="Helical" evidence="1">
    <location>
        <begin position="21"/>
        <end position="43"/>
    </location>
</feature>
<dbReference type="Proteomes" id="UP000290637">
    <property type="component" value="Chromosome"/>
</dbReference>
<feature type="transmembrane region" description="Helical" evidence="1">
    <location>
        <begin position="115"/>
        <end position="132"/>
    </location>
</feature>
<keyword evidence="1" id="KW-0812">Transmembrane</keyword>
<feature type="transmembrane region" description="Helical" evidence="1">
    <location>
        <begin position="169"/>
        <end position="191"/>
    </location>
</feature>